<comment type="subcellular location">
    <subcellularLocation>
        <location evidence="1">Nucleus</location>
        <location evidence="1">Nucleolus</location>
    </subcellularLocation>
</comment>
<evidence type="ECO:0000256" key="4">
    <source>
        <dbReference type="SAM" id="Coils"/>
    </source>
</evidence>
<dbReference type="AlphaFoldDB" id="A0A2H8TYC3"/>
<dbReference type="SUPFAM" id="SSF48371">
    <property type="entry name" value="ARM repeat"/>
    <property type="match status" value="1"/>
</dbReference>
<evidence type="ECO:0000313" key="7">
    <source>
        <dbReference type="EMBL" id="MBW19274.1"/>
    </source>
</evidence>
<dbReference type="EMBL" id="GFXV01007469">
    <property type="protein sequence ID" value="MBW19274.1"/>
    <property type="molecule type" value="Transcribed_RNA"/>
</dbReference>
<feature type="compositionally biased region" description="Polar residues" evidence="5">
    <location>
        <begin position="185"/>
        <end position="196"/>
    </location>
</feature>
<gene>
    <name evidence="7" type="primary">Nom1_1</name>
</gene>
<dbReference type="GO" id="GO:0005730">
    <property type="term" value="C:nucleolus"/>
    <property type="evidence" value="ECO:0007669"/>
    <property type="project" value="UniProtKB-SubCell"/>
</dbReference>
<feature type="coiled-coil region" evidence="4">
    <location>
        <begin position="320"/>
        <end position="347"/>
    </location>
</feature>
<accession>A0A2H8TYC3</accession>
<evidence type="ECO:0000259" key="6">
    <source>
        <dbReference type="PROSITE" id="PS51366"/>
    </source>
</evidence>
<dbReference type="GO" id="GO:0003723">
    <property type="term" value="F:RNA binding"/>
    <property type="evidence" value="ECO:0007669"/>
    <property type="project" value="InterPro"/>
</dbReference>
<dbReference type="Pfam" id="PF02854">
    <property type="entry name" value="MIF4G"/>
    <property type="match status" value="1"/>
</dbReference>
<comment type="similarity">
    <text evidence="2">Belongs to the CWC22 family.</text>
</comment>
<feature type="compositionally biased region" description="Acidic residues" evidence="5">
    <location>
        <begin position="252"/>
        <end position="277"/>
    </location>
</feature>
<proteinExistence type="inferred from homology"/>
<dbReference type="InterPro" id="IPR050781">
    <property type="entry name" value="CWC22_splicing_factor"/>
</dbReference>
<feature type="compositionally biased region" description="Basic and acidic residues" evidence="5">
    <location>
        <begin position="168"/>
        <end position="178"/>
    </location>
</feature>
<dbReference type="Gene3D" id="1.25.40.180">
    <property type="match status" value="1"/>
</dbReference>
<dbReference type="OrthoDB" id="10260961at2759"/>
<dbReference type="PANTHER" id="PTHR18034">
    <property type="entry name" value="CELL CYCLE CONTROL PROTEIN CWF22-RELATED"/>
    <property type="match status" value="1"/>
</dbReference>
<dbReference type="InterPro" id="IPR016024">
    <property type="entry name" value="ARM-type_fold"/>
</dbReference>
<dbReference type="Pfam" id="PF02847">
    <property type="entry name" value="MA3"/>
    <property type="match status" value="1"/>
</dbReference>
<evidence type="ECO:0000256" key="3">
    <source>
        <dbReference type="ARBA" id="ARBA00023242"/>
    </source>
</evidence>
<dbReference type="PROSITE" id="PS51366">
    <property type="entry name" value="MI"/>
    <property type="match status" value="1"/>
</dbReference>
<dbReference type="InterPro" id="IPR003890">
    <property type="entry name" value="MIF4G-like_typ-3"/>
</dbReference>
<keyword evidence="3" id="KW-0539">Nucleus</keyword>
<evidence type="ECO:0000256" key="2">
    <source>
        <dbReference type="ARBA" id="ARBA00006856"/>
    </source>
</evidence>
<feature type="domain" description="MI" evidence="6">
    <location>
        <begin position="623"/>
        <end position="739"/>
    </location>
</feature>
<protein>
    <submittedName>
        <fullName evidence="7">Nucleolar MIF4G domain-containing protein 1</fullName>
    </submittedName>
</protein>
<name>A0A2H8TYC3_9HEMI</name>
<organism evidence="7">
    <name type="scientific">Melanaphis sacchari</name>
    <dbReference type="NCBI Taxonomy" id="742174"/>
    <lineage>
        <taxon>Eukaryota</taxon>
        <taxon>Metazoa</taxon>
        <taxon>Ecdysozoa</taxon>
        <taxon>Arthropoda</taxon>
        <taxon>Hexapoda</taxon>
        <taxon>Insecta</taxon>
        <taxon>Pterygota</taxon>
        <taxon>Neoptera</taxon>
        <taxon>Paraneoptera</taxon>
        <taxon>Hemiptera</taxon>
        <taxon>Sternorrhyncha</taxon>
        <taxon>Aphidomorpha</taxon>
        <taxon>Aphidoidea</taxon>
        <taxon>Aphididae</taxon>
        <taxon>Aphidini</taxon>
        <taxon>Melanaphis</taxon>
    </lineage>
</organism>
<feature type="compositionally biased region" description="Acidic residues" evidence="5">
    <location>
        <begin position="205"/>
        <end position="244"/>
    </location>
</feature>
<keyword evidence="4" id="KW-0175">Coiled coil</keyword>
<dbReference type="SMART" id="SM00543">
    <property type="entry name" value="MIF4G"/>
    <property type="match status" value="1"/>
</dbReference>
<dbReference type="GO" id="GO:0042274">
    <property type="term" value="P:ribosomal small subunit biogenesis"/>
    <property type="evidence" value="ECO:0007669"/>
    <property type="project" value="TreeGrafter"/>
</dbReference>
<dbReference type="InterPro" id="IPR003891">
    <property type="entry name" value="Initiation_fac_eIF4g_MI"/>
</dbReference>
<sequence>MKTKSSVKTSSEQRFVFKSRKAERKAIRQMKKQKKGHLQQIITKEVKVQKVNANKKLPKTSNTDWRVLDRNKEKVEEIKLQKQFEKSRREQMKHANEDEDKEIKRLAKHLKLDKRKTVGKSFIDDGLDYLLDVCDPETRKNCSSLKESLMDIDSNFDDDYNTVNALKNNKEKKQPEIKSKKKVTFESSDNLSNKNTFDYKYENENLSDEDIVDEEFEDESVSGEETLDEEYDDESMSDENDNDNNGDTFNYDYEEEFDYNDEKEETFSDSESDDENVLENNDDKKPISMKEDIYGRIKKSDGTIVEQSITYVPPHLRKKQSDESEQLKRLRQQVKGLLNRLAETNMHSISRQIEDFYQVNSRNNMNETLYKCIADAIIRSECVSPYRIIVESSTLITVLHTNVGSEIGAFFLQNLATKFNTLIESNNIKVEDKELDNIVLLLCCLYAFKVFHSGFIFEILNKLLNKFEEKHIDLILSILKTIGFNLRKDSPTLIKKLLLDIQKKSSDICGSTTSSRVKFMLEILSAIKNNNVNKIPTSSEQCYSTYIEQIQKVIRTYYKYNKTPAELTISYEDLLNADNKGRWWIVGSAWKGDDQKNTNNLQKKDMYDKKLLDMAKKYRMNTDTRKNIFCILFTAEDYLDAFNKLVRLGLKGLQQEEIVSVLIHCLLVYKMYNPFFAYVAQQLCQSNRKYQAFFKKSINVRLEEIDNLKKNQIPILASFLAQMLRNHSLPITILKNIDWGSLNKLMVSFVRQTLIKVLQDIDEEETTNIFLKASKNPTLQFFREGLTLFLSHFLIKNASKDLSDNKLKLLTNRVKVAQAALNRC</sequence>
<evidence type="ECO:0000256" key="1">
    <source>
        <dbReference type="ARBA" id="ARBA00004604"/>
    </source>
</evidence>
<feature type="region of interest" description="Disordered" evidence="5">
    <location>
        <begin position="166"/>
        <end position="286"/>
    </location>
</feature>
<dbReference type="PANTHER" id="PTHR18034:SF4">
    <property type="entry name" value="NUCLEOLAR MIF4G DOMAIN-CONTAINING PROTEIN 1"/>
    <property type="match status" value="1"/>
</dbReference>
<dbReference type="SMART" id="SM00544">
    <property type="entry name" value="MA3"/>
    <property type="match status" value="1"/>
</dbReference>
<reference evidence="7" key="1">
    <citation type="submission" date="2017-10" db="EMBL/GenBank/DDBJ databases">
        <title>Transcriptome Assembly of Sugarcane Aphid Adults.</title>
        <authorList>
            <person name="Scully E.D."/>
            <person name="Palmer N.A."/>
            <person name="Geib S.M."/>
            <person name="Sarath G."/>
            <person name="Sattler S.E."/>
        </authorList>
    </citation>
    <scope>NUCLEOTIDE SEQUENCE</scope>
    <source>
        <tissue evidence="7">Whole body</tissue>
    </source>
</reference>
<evidence type="ECO:0000256" key="5">
    <source>
        <dbReference type="SAM" id="MobiDB-lite"/>
    </source>
</evidence>